<dbReference type="Pfam" id="PF00082">
    <property type="entry name" value="Peptidase_S8"/>
    <property type="match status" value="1"/>
</dbReference>
<gene>
    <name evidence="7" type="ORF">E4021_11865</name>
</gene>
<feature type="active site" description="Charge relay system" evidence="4">
    <location>
        <position position="209"/>
    </location>
</feature>
<dbReference type="PROSITE" id="PS00138">
    <property type="entry name" value="SUBTILASE_SER"/>
    <property type="match status" value="1"/>
</dbReference>
<feature type="chain" id="PRO_5020551343" evidence="5">
    <location>
        <begin position="21"/>
        <end position="975"/>
    </location>
</feature>
<dbReference type="GO" id="GO:0004252">
    <property type="term" value="F:serine-type endopeptidase activity"/>
    <property type="evidence" value="ECO:0007669"/>
    <property type="project" value="UniProtKB-UniRule"/>
</dbReference>
<feature type="signal peptide" evidence="5">
    <location>
        <begin position="1"/>
        <end position="20"/>
    </location>
</feature>
<dbReference type="InterPro" id="IPR003961">
    <property type="entry name" value="FN3_dom"/>
</dbReference>
<dbReference type="PROSITE" id="PS51892">
    <property type="entry name" value="SUBTILASE"/>
    <property type="match status" value="1"/>
</dbReference>
<dbReference type="InterPro" id="IPR015500">
    <property type="entry name" value="Peptidase_S8_subtilisin-rel"/>
</dbReference>
<organism evidence="7 8">
    <name type="scientific">Neolewinella litorea</name>
    <dbReference type="NCBI Taxonomy" id="2562452"/>
    <lineage>
        <taxon>Bacteria</taxon>
        <taxon>Pseudomonadati</taxon>
        <taxon>Bacteroidota</taxon>
        <taxon>Saprospiria</taxon>
        <taxon>Saprospirales</taxon>
        <taxon>Lewinellaceae</taxon>
        <taxon>Neolewinella</taxon>
    </lineage>
</organism>
<feature type="active site" description="Charge relay system" evidence="4">
    <location>
        <position position="153"/>
    </location>
</feature>
<evidence type="ECO:0000256" key="1">
    <source>
        <dbReference type="ARBA" id="ARBA00022670"/>
    </source>
</evidence>
<dbReference type="InterPro" id="IPR036116">
    <property type="entry name" value="FN3_sf"/>
</dbReference>
<dbReference type="SUPFAM" id="SSF49265">
    <property type="entry name" value="Fibronectin type III"/>
    <property type="match status" value="2"/>
</dbReference>
<reference evidence="7 8" key="1">
    <citation type="submission" date="2019-04" db="EMBL/GenBank/DDBJ databases">
        <title>Lewinella litorea sp. nov., isolated from a marine sand.</title>
        <authorList>
            <person name="Yoon J.-H."/>
        </authorList>
    </citation>
    <scope>NUCLEOTIDE SEQUENCE [LARGE SCALE GENOMIC DNA]</scope>
    <source>
        <strain evidence="7 8">HSMS-39</strain>
    </source>
</reference>
<dbReference type="OrthoDB" id="9813435at2"/>
<dbReference type="RefSeq" id="WP_136459575.1">
    <property type="nucleotide sequence ID" value="NZ_SRSF01000004.1"/>
</dbReference>
<keyword evidence="3 4" id="KW-0720">Serine protease</keyword>
<keyword evidence="2 4" id="KW-0378">Hydrolase</keyword>
<dbReference type="InterPro" id="IPR000209">
    <property type="entry name" value="Peptidase_S8/S53_dom"/>
</dbReference>
<dbReference type="Proteomes" id="UP000308528">
    <property type="component" value="Unassembled WGS sequence"/>
</dbReference>
<feature type="domain" description="Fibronectin type-III" evidence="6">
    <location>
        <begin position="461"/>
        <end position="554"/>
    </location>
</feature>
<dbReference type="CDD" id="cd00063">
    <property type="entry name" value="FN3"/>
    <property type="match status" value="1"/>
</dbReference>
<evidence type="ECO:0000256" key="4">
    <source>
        <dbReference type="PROSITE-ProRule" id="PRU01240"/>
    </source>
</evidence>
<sequence length="975" mass="105610">MPLPRLLLLLALLGSAALGAQGLDYGQGQLIVQLRGEVDGKAWARAHKELSAWKPLSRGLNTYLVAFDWAKYAEKQLRSDFAADDRVVNVQLNHRLSLRRRPNDPRYPQQWQFFNTGQIGGENGADYNVQPAWDVTTGGVTVNGDTIVIASIDNGIDLDHEDLMANIWVNRDEIPGNGRDDDRNGYIDDRFGWNTALDNNDVEGGKGDHGTPVMGQIAAVGNNGLGVTGVNWTARVMNITNDFDPLESEVIEAYGYALEARKRYDASGGREGAYVVATNASWGRDRAFPSQSPIWCSLYDTLGKYGIINVAAVPNRDIDVDEVGDLPSLCESEYLVVVTSIDTRNKKVKDAAGGSISVDLAAFGEGVYTTLLGNSYGAVYGTSFAAPAVTGAFGLLYSAPCPSLGQLLRSDPAAAARYLRDVLYGSLRPLPTLAGTTVTGGSLNVGAAMTTLMQGCADCLAPTSFTASPPGDASSDLLLSWKVSAAVDRVDLQYRPTGSTEWTTVAGVGSPYRLTGLPSCREYDLQLVSRCGGTTSGTEIRSVETPGCCRLPDDYRVKALAGGRIVAEWEPLLNALSYTLRYRTGDDEWTEITTPEARLELTGLRNCRTYEIELRTNCTGGVTRFQGRRIQKTLGCGVCLDADYCLPTGFGNEQEWIARVEIPGILDVASSREIDGYRNFGDETLSSMVPGGVYPITLTPAYRGSGFTQDFHVYIDWNQDAVFTPDELVVEQTAPRGGVARGVIEVPEVSELGLTRMRVIMQFTTVKTGPCPAGTNQQFSGEIEDYCIDVTPVQGCPPPDGLTATYEDQPQQTTLSWGASAAPGGSYHLRYRPRSGDVSYTERTVKGLSATVANVNLCSSYEVQIASICDGVPGEYRVTFFGDDCVSNPDASLPETRWSLYPNPASGWTRLAWAGELTVASVSLYTVDGRRALEWSVDPAARELELRLDGLPPGVYVLRLFTVDGRSGSRRLLLR</sequence>
<feature type="active site" description="Charge relay system" evidence="4">
    <location>
        <position position="383"/>
    </location>
</feature>
<evidence type="ECO:0000256" key="3">
    <source>
        <dbReference type="ARBA" id="ARBA00022825"/>
    </source>
</evidence>
<keyword evidence="8" id="KW-1185">Reference proteome</keyword>
<dbReference type="SMART" id="SM00060">
    <property type="entry name" value="FN3"/>
    <property type="match status" value="3"/>
</dbReference>
<evidence type="ECO:0000313" key="8">
    <source>
        <dbReference type="Proteomes" id="UP000308528"/>
    </source>
</evidence>
<dbReference type="InterPro" id="IPR013783">
    <property type="entry name" value="Ig-like_fold"/>
</dbReference>
<dbReference type="PRINTS" id="PR00723">
    <property type="entry name" value="SUBTILISIN"/>
</dbReference>
<dbReference type="GO" id="GO:0016485">
    <property type="term" value="P:protein processing"/>
    <property type="evidence" value="ECO:0007669"/>
    <property type="project" value="TreeGrafter"/>
</dbReference>
<feature type="domain" description="Fibronectin type-III" evidence="6">
    <location>
        <begin position="798"/>
        <end position="890"/>
    </location>
</feature>
<dbReference type="InterPro" id="IPR023828">
    <property type="entry name" value="Peptidase_S8_Ser-AS"/>
</dbReference>
<dbReference type="NCBIfam" id="TIGR04183">
    <property type="entry name" value="Por_Secre_tail"/>
    <property type="match status" value="1"/>
</dbReference>
<dbReference type="PANTHER" id="PTHR42884">
    <property type="entry name" value="PROPROTEIN CONVERTASE SUBTILISIN/KEXIN-RELATED"/>
    <property type="match status" value="1"/>
</dbReference>
<dbReference type="InterPro" id="IPR045474">
    <property type="entry name" value="GEVED"/>
</dbReference>
<dbReference type="InterPro" id="IPR036852">
    <property type="entry name" value="Peptidase_S8/S53_dom_sf"/>
</dbReference>
<comment type="similarity">
    <text evidence="4">Belongs to the peptidase S8 family.</text>
</comment>
<name>A0A4S4NI96_9BACT</name>
<dbReference type="Pfam" id="PF20009">
    <property type="entry name" value="GEVED"/>
    <property type="match status" value="1"/>
</dbReference>
<dbReference type="PROSITE" id="PS50853">
    <property type="entry name" value="FN3"/>
    <property type="match status" value="2"/>
</dbReference>
<dbReference type="AlphaFoldDB" id="A0A4S4NI96"/>
<comment type="caution">
    <text evidence="7">The sequence shown here is derived from an EMBL/GenBank/DDBJ whole genome shotgun (WGS) entry which is preliminary data.</text>
</comment>
<keyword evidence="1 4" id="KW-0645">Protease</keyword>
<dbReference type="InterPro" id="IPR026444">
    <property type="entry name" value="Secre_tail"/>
</dbReference>
<evidence type="ECO:0000313" key="7">
    <source>
        <dbReference type="EMBL" id="THH39442.1"/>
    </source>
</evidence>
<evidence type="ECO:0000256" key="5">
    <source>
        <dbReference type="SAM" id="SignalP"/>
    </source>
</evidence>
<protein>
    <submittedName>
        <fullName evidence="7">T9SS type A sorting domain-containing protein</fullName>
    </submittedName>
</protein>
<dbReference type="PANTHER" id="PTHR42884:SF14">
    <property type="entry name" value="NEUROENDOCRINE CONVERTASE 1"/>
    <property type="match status" value="1"/>
</dbReference>
<dbReference type="SUPFAM" id="SSF52743">
    <property type="entry name" value="Subtilisin-like"/>
    <property type="match status" value="1"/>
</dbReference>
<dbReference type="EMBL" id="SRSF01000004">
    <property type="protein sequence ID" value="THH39442.1"/>
    <property type="molecule type" value="Genomic_DNA"/>
</dbReference>
<dbReference type="Gene3D" id="3.40.50.200">
    <property type="entry name" value="Peptidase S8/S53 domain"/>
    <property type="match status" value="1"/>
</dbReference>
<proteinExistence type="inferred from homology"/>
<accession>A0A4S4NI96</accession>
<evidence type="ECO:0000256" key="2">
    <source>
        <dbReference type="ARBA" id="ARBA00022801"/>
    </source>
</evidence>
<keyword evidence="5" id="KW-0732">Signal</keyword>
<dbReference type="Gene3D" id="2.60.40.10">
    <property type="entry name" value="Immunoglobulins"/>
    <property type="match status" value="3"/>
</dbReference>
<dbReference type="GO" id="GO:0016020">
    <property type="term" value="C:membrane"/>
    <property type="evidence" value="ECO:0007669"/>
    <property type="project" value="TreeGrafter"/>
</dbReference>
<evidence type="ECO:0000259" key="6">
    <source>
        <dbReference type="PROSITE" id="PS50853"/>
    </source>
</evidence>